<organism evidence="2 4">
    <name type="scientific">Brevibacillus composti</name>
    <dbReference type="NCBI Taxonomy" id="2796470"/>
    <lineage>
        <taxon>Bacteria</taxon>
        <taxon>Bacillati</taxon>
        <taxon>Bacillota</taxon>
        <taxon>Bacilli</taxon>
        <taxon>Bacillales</taxon>
        <taxon>Paenibacillaceae</taxon>
        <taxon>Brevibacillus</taxon>
    </lineage>
</organism>
<protein>
    <submittedName>
        <fullName evidence="2">TerB family tellurite resistance protein</fullName>
    </submittedName>
</protein>
<sequence>MELLTKTEKDKHILFASIRLMICVGHADGYIGMKEVDRIHELVNSEHFTLRERQILMDDMDYPKQPETIIADMVDLSHAEKLTLLRQLFKIALIDQKLSSAETKEIRRISGLLGISEDKLHQVEEWILEGIAWRDRWKLIIDEE</sequence>
<evidence type="ECO:0000313" key="5">
    <source>
        <dbReference type="Proteomes" id="UP000677234"/>
    </source>
</evidence>
<accession>A0A7T5EPW1</accession>
<keyword evidence="5" id="KW-1185">Reference proteome</keyword>
<dbReference type="InterPro" id="IPR029024">
    <property type="entry name" value="TerB-like"/>
</dbReference>
<dbReference type="AlphaFoldDB" id="A0A7T5EPW1"/>
<reference evidence="2 4" key="1">
    <citation type="submission" date="2020-12" db="EMBL/GenBank/DDBJ databases">
        <title>strain FJAT-54423T represents a novel species of the genus Brevibacillus.</title>
        <authorList>
            <person name="Tang R."/>
        </authorList>
    </citation>
    <scope>NUCLEOTIDE SEQUENCE [LARGE SCALE GENOMIC DNA]</scope>
    <source>
        <strain evidence="2 4">FJAT-54423</strain>
    </source>
</reference>
<evidence type="ECO:0000259" key="1">
    <source>
        <dbReference type="Pfam" id="PF05099"/>
    </source>
</evidence>
<dbReference type="Proteomes" id="UP000595847">
    <property type="component" value="Chromosome"/>
</dbReference>
<dbReference type="InterPro" id="IPR007791">
    <property type="entry name" value="DjlA_N"/>
</dbReference>
<dbReference type="Proteomes" id="UP000677234">
    <property type="component" value="Chromosome"/>
</dbReference>
<evidence type="ECO:0000313" key="2">
    <source>
        <dbReference type="EMBL" id="QQE76527.1"/>
    </source>
</evidence>
<evidence type="ECO:0000313" key="4">
    <source>
        <dbReference type="Proteomes" id="UP000595847"/>
    </source>
</evidence>
<gene>
    <name evidence="2" type="ORF">JD108_07185</name>
    <name evidence="3" type="ORF">KDJ56_06865</name>
</gene>
<proteinExistence type="predicted"/>
<dbReference type="KEGG" id="bcop:JD108_07185"/>
<evidence type="ECO:0000313" key="3">
    <source>
        <dbReference type="EMBL" id="QUO43600.1"/>
    </source>
</evidence>
<reference evidence="3" key="2">
    <citation type="submission" date="2021-04" db="EMBL/GenBank/DDBJ databases">
        <title>Brevibacillus composti FJAT-54423, complete genome.</title>
        <authorList>
            <person name="Tang R."/>
        </authorList>
    </citation>
    <scope>NUCLEOTIDE SEQUENCE</scope>
    <source>
        <strain evidence="3">FJAT-54424</strain>
    </source>
</reference>
<dbReference type="EMBL" id="CP073708">
    <property type="protein sequence ID" value="QUO43600.1"/>
    <property type="molecule type" value="Genomic_DNA"/>
</dbReference>
<dbReference type="CDD" id="cd07177">
    <property type="entry name" value="terB_like"/>
    <property type="match status" value="1"/>
</dbReference>
<dbReference type="SUPFAM" id="SSF158682">
    <property type="entry name" value="TerB-like"/>
    <property type="match status" value="1"/>
</dbReference>
<name>A0A7T5EPW1_9BACL</name>
<dbReference type="Gene3D" id="1.10.3680.10">
    <property type="entry name" value="TerB-like"/>
    <property type="match status" value="1"/>
</dbReference>
<feature type="domain" description="Co-chaperone DjlA N-terminal" evidence="1">
    <location>
        <begin position="16"/>
        <end position="123"/>
    </location>
</feature>
<dbReference type="EMBL" id="CP066308">
    <property type="protein sequence ID" value="QQE76527.1"/>
    <property type="molecule type" value="Genomic_DNA"/>
</dbReference>
<dbReference type="Pfam" id="PF05099">
    <property type="entry name" value="TerB"/>
    <property type="match status" value="1"/>
</dbReference>